<feature type="binding site" evidence="14">
    <location>
        <position position="1124"/>
    </location>
    <ligand>
        <name>Mg(2+)</name>
        <dbReference type="ChEBI" id="CHEBI:18420"/>
    </ligand>
</feature>
<dbReference type="InterPro" id="IPR008920">
    <property type="entry name" value="TF_FadR/GntR_C"/>
</dbReference>
<feature type="region of interest" description="Disordered" evidence="17">
    <location>
        <begin position="216"/>
        <end position="260"/>
    </location>
</feature>
<feature type="binding site" evidence="14">
    <location>
        <begin position="1101"/>
        <end position="1104"/>
    </location>
    <ligand>
        <name>substrate</name>
    </ligand>
</feature>
<keyword evidence="11" id="KW-0520">NAD</keyword>
<keyword evidence="14" id="KW-0460">Magnesium</keyword>
<feature type="binding site" evidence="14">
    <location>
        <position position="1123"/>
    </location>
    <ligand>
        <name>substrate</name>
    </ligand>
</feature>
<dbReference type="NCBIfam" id="NF006093">
    <property type="entry name" value="PRK08245.1"/>
    <property type="match status" value="1"/>
</dbReference>
<feature type="compositionally biased region" description="Basic and acidic residues" evidence="17">
    <location>
        <begin position="589"/>
        <end position="622"/>
    </location>
</feature>
<dbReference type="InterPro" id="IPR000486">
    <property type="entry name" value="Xdiol_ring_cleave_dOase_1/2"/>
</dbReference>
<dbReference type="InterPro" id="IPR029068">
    <property type="entry name" value="Glyas_Bleomycin-R_OHBP_Dase"/>
</dbReference>
<keyword evidence="22" id="KW-1185">Reference proteome</keyword>
<evidence type="ECO:0000256" key="1">
    <source>
        <dbReference type="ARBA" id="ARBA00001954"/>
    </source>
</evidence>
<evidence type="ECO:0000313" key="22">
    <source>
        <dbReference type="Proteomes" id="UP000887540"/>
    </source>
</evidence>
<evidence type="ECO:0000256" key="7">
    <source>
        <dbReference type="ARBA" id="ARBA00022964"/>
    </source>
</evidence>
<keyword evidence="5 14" id="KW-0479">Metal-binding</keyword>
<dbReference type="InterPro" id="IPR036390">
    <property type="entry name" value="WH_DNA-bd_sf"/>
</dbReference>
<sequence length="2477" mass="269564">MPPESARDQPASQTLSRGIRVLEVLAEATGPLSIDEVAARLGVHRSVAYRLVRTLEDHALVVRDAGGRLALGARLAALASRVSADLQAEALPELTAVANELGMTCFLAVHDRDECVTLASVEPRHAVASVAQRPGARHAVTVGAPGKAILAQLAPGEWPRGASDALRDQVRAAGERGYATSADEVIPTVQAVAVPLALRGRPAAAIAVVHVASPDDPEPIARRLERRNTSTTPGRARRRGPHADSSDVRASSRSASAARRSVDRALRLLGLMLGAEWDAAAIAQEERRDQADHRHAGEVDRDRQGRAGGLHERRRNGRSERATEDRAERVRDRHPGETDRGGEQLGVQGRLRTVGEPQSDREDGESEEQSAHAAAVHEREQGEDADKLGDPSDDVGGATPDAVAEPSRDPRGDEPCDSGSGDRPEHRFTVERDRTLRVGGVVLDVAAGRHVPDRVVAGEDERRDDDEQGVTPEQLHDGHARLLLALGDLDEDRALLDTTTHPVADEDEHDAEQERHSPSPREECVPACDERHQGHHAGGEQKPDRHADLGRGPEETALRARRVLDGHQDGTTPFASGGDALQDAEQDEDERRADPDRRVRRQKSDERRRGAHQDEREHEHAATADAIAEMAREECSERTEQEADPHREEREDRGDAGTGRLEEQLAEHERGGRGVDEEVVPLDRGADDCGEDDASTVDRRRDGSGDFIVSGSVMVRLAGVRLIIYDFEYDARARELMTHDTDTAADPRFAALPTRPGKVIAVHLSYASRADQRGRRPAQPSYFLKPSSTLAPTDGVLVRPAGTELLAFEGEIALVIGTPAHRVTLADAWAHVGWVTASNDVGVYDLRAVDKGSNVRSKGRDGFTPIGPGLIDARTVDPAALRVRTWVDGVLAQDDTTADLIFPLAQIVADLAQHMTLERGDVILTGTPAGSSVVRPGSVVEVEVDAPDAAGSPTSGRLRSRVVEGDDVFDETLGSLPAVDDTQRAEAWGSREEAGLPPLPRPFALDDDLRAKLALTPVAGLSAQLRKRGLNNVTIDGVRPLHPDQKLVGLAKTLRFLPHREDLFASHGGGYNAQKRAFDEVRPGEVIVIEARGESGSGTLGDILALRAQARGSAGVITDGGVRDADAVTAVGIPVYTVGAHPAVLGRRHVPWDIDVTIACGGTVVQPGDVIVGDADGVIVIPPALVAEVVEAALAQEEEDAWVADRVREGHPVDGLFPPNEEWKASKSQQAYHFIKERIASGLFAPGHRLVLGGIAGELDMSVVPVREAIRQLEAEGLVTFERNVGARVSMVDDTQYRYSMQALSILEGTATALAARRLTADDLRRARRINELMIETLDSFDPRAFTSLNHEFHSTLFSKCANPRMLELVEAEWGRLGHLRDSTFSFVPGRAQESVHEHENIHYIDGAFVDSIDGDTFDVLDPVSNEVYLEAAAGKKADIDRAVAAARRAFDEGPWPRMLPRERARVLTRIADIVETRDARLAELESFDSGLPITQALGQARRAAENFRFFADLIVAQADDTYKVPGRQINYVNRKPIGVAGLITPWNTPFMLESWKLAPALATGNTVVLKPAEFTPLSASLWAGIFEEAGLPQGVFNLVNGLGEDAGDALVKHPDVPLISFTGESRTGQIIFGNAAPFLKGLSMELGGKSPAIVFADADLDAAIDATIFGVFSLNGERCTAGSRILVERGIYDEFVERYAAQAKRVTVGYPHDPATEVGALVHPEHYAKVMSYVEIGKSEGRLVAGGSRPEGFETGNFVSPTVFADVAPDARIFQEEIFGPVVAITPFDSDEEALALANGVRYGLAAYVWTNDLKRAHNFAQAIDAGMVWLNSNNVRDLRTPFGGVKASGLGHEGGYRSIDFYTEQQAVHITLGESPRHPFFFPPSSKDADMTNPEDRTLTSSGFYVSQEAPIRTDNPVPTPTSPAPDILRCAYMELVVTDLAASREFYVDVLDLVVTEEDENTVYLRSIEEFIHHNLVLRQGPVAAVAAFSYRVRTPEDLDRAVAFYTELGCRVERRAEGFTKGIGESVRVEDPLGFPYEFFYEVEHVERLAWRYDLYTPGALVRLDHFNQVTPDVPRAVAFMQDLGFRVTEDIQDDEGTVYAAWMRRKPTVHDTAMTGGDGPRMHHVAFSTHEKHNILAICDKLGALRRSDAIERGPGRHGVSNAFYLYLRDPDGHRVEIYTQDYYTGDPDNPVVTWDVHDNQRRDWARGDIRMLPPEVIASLAEELAVADREKRVVPRITARHPDATVEDSYAIQGVWRDRSLAAGRRLVGRKIGLTSRAMQQATGITEPDYGVMFDDTVWESGATIPFDAFSNVRIEVELAFVLAAPLEGPHCSVFDVLRATEYVTPALEVLNSHIELDGRTIVDTISDNAAYGGMVLGGSPVAPDAVDLRWISALLYRNETIEETGVAAGILGHPALGVAWLANKLHQHGARLEAGEIILAGSFTRPTWISRGDTVLADYGPLGVISCRFA</sequence>
<dbReference type="FunFam" id="3.40.605.10:FF:000007">
    <property type="entry name" value="NAD/NADP-dependent betaine aldehyde dehydrogenase"/>
    <property type="match status" value="1"/>
</dbReference>
<evidence type="ECO:0000259" key="18">
    <source>
        <dbReference type="PROSITE" id="PS50949"/>
    </source>
</evidence>
<dbReference type="Pfam" id="PF03737">
    <property type="entry name" value="RraA-like"/>
    <property type="match status" value="1"/>
</dbReference>
<dbReference type="GO" id="GO:1901023">
    <property type="term" value="P:4-hydroxyphenylacetate catabolic process"/>
    <property type="evidence" value="ECO:0007669"/>
    <property type="project" value="InterPro"/>
</dbReference>
<dbReference type="CDD" id="cd07093">
    <property type="entry name" value="ALDH_F8_HMSADH"/>
    <property type="match status" value="1"/>
</dbReference>
<dbReference type="Proteomes" id="UP000887540">
    <property type="component" value="Unplaced"/>
</dbReference>
<dbReference type="Pfam" id="PF00392">
    <property type="entry name" value="GntR"/>
    <property type="match status" value="1"/>
</dbReference>
<dbReference type="CDD" id="cd16841">
    <property type="entry name" value="RraA_family"/>
    <property type="match status" value="1"/>
</dbReference>
<dbReference type="Gene3D" id="3.30.450.40">
    <property type="match status" value="1"/>
</dbReference>
<evidence type="ECO:0000256" key="15">
    <source>
        <dbReference type="PROSITE-ProRule" id="PRU10007"/>
    </source>
</evidence>
<dbReference type="Pfam" id="PF00171">
    <property type="entry name" value="Aldedh"/>
    <property type="match status" value="1"/>
</dbReference>
<evidence type="ECO:0000256" key="5">
    <source>
        <dbReference type="ARBA" id="ARBA00022723"/>
    </source>
</evidence>
<keyword evidence="9" id="KW-0408">Iron</keyword>
<evidence type="ECO:0000259" key="20">
    <source>
        <dbReference type="PROSITE" id="PS51078"/>
    </source>
</evidence>
<dbReference type="InterPro" id="IPR011985">
    <property type="entry name" value="DH_HpaE"/>
</dbReference>
<dbReference type="InterPro" id="IPR011234">
    <property type="entry name" value="Fumarylacetoacetase-like_C"/>
</dbReference>
<feature type="region of interest" description="Disordered" evidence="17">
    <location>
        <begin position="493"/>
        <end position="702"/>
    </location>
</feature>
<dbReference type="NCBIfam" id="TIGR02299">
    <property type="entry name" value="HpaE"/>
    <property type="match status" value="1"/>
</dbReference>
<feature type="domain" description="HTH iclR-type" evidence="19">
    <location>
        <begin position="12"/>
        <end position="73"/>
    </location>
</feature>
<organism evidence="22 23">
    <name type="scientific">Acrobeloides nanus</name>
    <dbReference type="NCBI Taxonomy" id="290746"/>
    <lineage>
        <taxon>Eukaryota</taxon>
        <taxon>Metazoa</taxon>
        <taxon>Ecdysozoa</taxon>
        <taxon>Nematoda</taxon>
        <taxon>Chromadorea</taxon>
        <taxon>Rhabditida</taxon>
        <taxon>Tylenchina</taxon>
        <taxon>Cephalobomorpha</taxon>
        <taxon>Cephaloboidea</taxon>
        <taxon>Cephalobidae</taxon>
        <taxon>Acrobeloides</taxon>
    </lineage>
</organism>
<comment type="similarity">
    <text evidence="2">Belongs to the extradiol ring-cleavage dioxygenase family.</text>
</comment>
<dbReference type="InterPro" id="IPR000524">
    <property type="entry name" value="Tscrpt_reg_HTH_GntR"/>
</dbReference>
<dbReference type="InterPro" id="IPR011711">
    <property type="entry name" value="GntR_C"/>
</dbReference>
<dbReference type="Pfam" id="PF09339">
    <property type="entry name" value="HTH_IclR"/>
    <property type="match status" value="1"/>
</dbReference>
<feature type="compositionally biased region" description="Basic and acidic residues" evidence="17">
    <location>
        <begin position="375"/>
        <end position="390"/>
    </location>
</feature>
<dbReference type="InterPro" id="IPR014757">
    <property type="entry name" value="Tscrpt_reg_IclR_C"/>
</dbReference>
<comment type="cofactor">
    <cofactor evidence="14">
        <name>Mg(2+)</name>
        <dbReference type="ChEBI" id="CHEBI:18420"/>
    </cofactor>
</comment>
<dbReference type="InterPro" id="IPR016160">
    <property type="entry name" value="Ald_DH_CS_CYS"/>
</dbReference>
<dbReference type="GO" id="GO:0003677">
    <property type="term" value="F:DNA binding"/>
    <property type="evidence" value="ECO:0007669"/>
    <property type="project" value="UniProtKB-KW"/>
</dbReference>
<dbReference type="CDD" id="cd07256">
    <property type="entry name" value="HPCD_C_class_II"/>
    <property type="match status" value="1"/>
</dbReference>
<evidence type="ECO:0000256" key="17">
    <source>
        <dbReference type="SAM" id="MobiDB-lite"/>
    </source>
</evidence>
<dbReference type="InterPro" id="IPR015590">
    <property type="entry name" value="Aldehyde_DH_dom"/>
</dbReference>
<dbReference type="InterPro" id="IPR036388">
    <property type="entry name" value="WH-like_DNA-bd_sf"/>
</dbReference>
<dbReference type="Gene3D" id="3.40.605.10">
    <property type="entry name" value="Aldehyde Dehydrogenase, Chain A, domain 1"/>
    <property type="match status" value="1"/>
</dbReference>
<feature type="compositionally biased region" description="Basic and acidic residues" evidence="17">
    <location>
        <begin position="406"/>
        <end position="436"/>
    </location>
</feature>
<feature type="region of interest" description="Disordered" evidence="17">
    <location>
        <begin position="286"/>
        <end position="478"/>
    </location>
</feature>
<evidence type="ECO:0000256" key="16">
    <source>
        <dbReference type="RuleBase" id="RU003345"/>
    </source>
</evidence>
<evidence type="ECO:0000256" key="2">
    <source>
        <dbReference type="ARBA" id="ARBA00008784"/>
    </source>
</evidence>
<comment type="cofactor">
    <cofactor evidence="1">
        <name>Fe(2+)</name>
        <dbReference type="ChEBI" id="CHEBI:29033"/>
    </cofactor>
</comment>
<feature type="compositionally biased region" description="Basic and acidic residues" evidence="17">
    <location>
        <begin position="286"/>
        <end position="342"/>
    </location>
</feature>
<dbReference type="InterPro" id="IPR037523">
    <property type="entry name" value="VOC_core"/>
</dbReference>
<proteinExistence type="inferred from homology"/>
<evidence type="ECO:0000313" key="23">
    <source>
        <dbReference type="WBParaSite" id="ACRNAN_scaffold211.g12655.t1"/>
    </source>
</evidence>
<feature type="compositionally biased region" description="Low complexity" evidence="17">
    <location>
        <begin position="248"/>
        <end position="259"/>
    </location>
</feature>
<dbReference type="NCBIfam" id="TIGR02295">
    <property type="entry name" value="HpaD"/>
    <property type="match status" value="1"/>
</dbReference>
<keyword evidence="6" id="KW-0058">Aromatic hydrocarbons catabolism</keyword>
<dbReference type="SUPFAM" id="SSF89562">
    <property type="entry name" value="RraA-like"/>
    <property type="match status" value="1"/>
</dbReference>
<dbReference type="InterPro" id="IPR036663">
    <property type="entry name" value="Fumarylacetoacetase_C_sf"/>
</dbReference>
<keyword evidence="8 16" id="KW-0560">Oxidoreductase</keyword>
<evidence type="ECO:0000256" key="9">
    <source>
        <dbReference type="ARBA" id="ARBA00023004"/>
    </source>
</evidence>
<keyword evidence="13" id="KW-0804">Transcription</keyword>
<dbReference type="InterPro" id="IPR016161">
    <property type="entry name" value="Ald_DH/histidinol_DH"/>
</dbReference>
<feature type="domain" description="IclR-ED" evidence="20">
    <location>
        <begin position="74"/>
        <end position="261"/>
    </location>
</feature>
<dbReference type="PROSITE" id="PS50949">
    <property type="entry name" value="HTH_GNTR"/>
    <property type="match status" value="1"/>
</dbReference>
<dbReference type="SUPFAM" id="SSF56529">
    <property type="entry name" value="FAH"/>
    <property type="match status" value="2"/>
</dbReference>
<keyword evidence="12" id="KW-0238">DNA-binding</keyword>
<dbReference type="Gene3D" id="3.50.30.40">
    <property type="entry name" value="Ribonuclease E inhibitor RraA/RraA-like"/>
    <property type="match status" value="1"/>
</dbReference>
<dbReference type="InterPro" id="IPR011981">
    <property type="entry name" value="DHPA_dOase_Mn/Fe"/>
</dbReference>
<name>A0A914DBA9_9BILA</name>
<dbReference type="InterPro" id="IPR029016">
    <property type="entry name" value="GAF-like_dom_sf"/>
</dbReference>
<dbReference type="InterPro" id="IPR016163">
    <property type="entry name" value="Ald_DH_C"/>
</dbReference>
<dbReference type="SMART" id="SM00346">
    <property type="entry name" value="HTH_ICLR"/>
    <property type="match status" value="1"/>
</dbReference>
<feature type="domain" description="VOC" evidence="21">
    <location>
        <begin position="1932"/>
        <end position="2046"/>
    </location>
</feature>
<keyword evidence="10" id="KW-0805">Transcription regulation</keyword>
<feature type="compositionally biased region" description="Basic and acidic residues" evidence="17">
    <location>
        <begin position="630"/>
        <end position="676"/>
    </location>
</feature>
<evidence type="ECO:0000259" key="19">
    <source>
        <dbReference type="PROSITE" id="PS51077"/>
    </source>
</evidence>
<dbReference type="SUPFAM" id="SSF55781">
    <property type="entry name" value="GAF domain-like"/>
    <property type="match status" value="1"/>
</dbReference>
<evidence type="ECO:0000256" key="4">
    <source>
        <dbReference type="ARBA" id="ARBA00010211"/>
    </source>
</evidence>
<dbReference type="Gene3D" id="3.40.309.10">
    <property type="entry name" value="Aldehyde Dehydrogenase, Chain A, domain 2"/>
    <property type="match status" value="1"/>
</dbReference>
<dbReference type="Gene3D" id="3.90.850.10">
    <property type="entry name" value="Fumarylacetoacetase-like, C-terminal domain"/>
    <property type="match status" value="2"/>
</dbReference>
<dbReference type="GO" id="GO:0008198">
    <property type="term" value="F:ferrous iron binding"/>
    <property type="evidence" value="ECO:0007669"/>
    <property type="project" value="InterPro"/>
</dbReference>
<dbReference type="Gene3D" id="1.10.10.10">
    <property type="entry name" value="Winged helix-like DNA-binding domain superfamily/Winged helix DNA-binding domain"/>
    <property type="match status" value="2"/>
</dbReference>
<dbReference type="SUPFAM" id="SSF48008">
    <property type="entry name" value="GntR ligand-binding domain-like"/>
    <property type="match status" value="1"/>
</dbReference>
<dbReference type="PROSITE" id="PS00082">
    <property type="entry name" value="EXTRADIOL_DIOXYGENAS"/>
    <property type="match status" value="1"/>
</dbReference>
<evidence type="ECO:0000256" key="11">
    <source>
        <dbReference type="ARBA" id="ARBA00023027"/>
    </source>
</evidence>
<feature type="compositionally biased region" description="Basic and acidic residues" evidence="17">
    <location>
        <begin position="450"/>
        <end position="461"/>
    </location>
</feature>
<dbReference type="CDD" id="cd07266">
    <property type="entry name" value="HPCD_N_class_II"/>
    <property type="match status" value="1"/>
</dbReference>
<dbReference type="PROSITE" id="PS51077">
    <property type="entry name" value="HTH_ICLR"/>
    <property type="match status" value="1"/>
</dbReference>
<dbReference type="InterPro" id="IPR004360">
    <property type="entry name" value="Glyas_Fos-R_dOase_dom"/>
</dbReference>
<dbReference type="SUPFAM" id="SSF46785">
    <property type="entry name" value="Winged helix' DNA-binding domain"/>
    <property type="match status" value="2"/>
</dbReference>
<comment type="similarity">
    <text evidence="4">Belongs to the FAH family.</text>
</comment>
<evidence type="ECO:0000256" key="13">
    <source>
        <dbReference type="ARBA" id="ARBA00023163"/>
    </source>
</evidence>
<dbReference type="InterPro" id="IPR036704">
    <property type="entry name" value="RraA/RraA-like_sf"/>
</dbReference>
<dbReference type="GO" id="GO:0003700">
    <property type="term" value="F:DNA-binding transcription factor activity"/>
    <property type="evidence" value="ECO:0007669"/>
    <property type="project" value="InterPro"/>
</dbReference>
<feature type="compositionally biased region" description="Basic and acidic residues" evidence="17">
    <location>
        <begin position="219"/>
        <end position="228"/>
    </location>
</feature>
<dbReference type="PROSITE" id="PS51819">
    <property type="entry name" value="VOC"/>
    <property type="match status" value="2"/>
</dbReference>
<dbReference type="PROSITE" id="PS00687">
    <property type="entry name" value="ALDEHYDE_DEHYDR_GLU"/>
    <property type="match status" value="1"/>
</dbReference>
<dbReference type="PANTHER" id="PTHR43720">
    <property type="entry name" value="2-AMINOMUCONIC SEMIALDEHYDE DEHYDROGENASE"/>
    <property type="match status" value="1"/>
</dbReference>
<dbReference type="Pfam" id="PF01614">
    <property type="entry name" value="IclR_C"/>
    <property type="match status" value="1"/>
</dbReference>
<feature type="domain" description="VOC" evidence="21">
    <location>
        <begin position="2067"/>
        <end position="2186"/>
    </location>
</feature>
<comment type="similarity">
    <text evidence="3 16">Belongs to the aldehyde dehydrogenase family.</text>
</comment>
<dbReference type="InterPro" id="IPR029510">
    <property type="entry name" value="Ald_DH_CS_GLU"/>
</dbReference>
<evidence type="ECO:0000256" key="6">
    <source>
        <dbReference type="ARBA" id="ARBA00022797"/>
    </source>
</evidence>
<reference evidence="23" key="1">
    <citation type="submission" date="2022-11" db="UniProtKB">
        <authorList>
            <consortium name="WormBaseParasite"/>
        </authorList>
    </citation>
    <scope>IDENTIFICATION</scope>
</reference>
<dbReference type="PROSITE" id="PS00070">
    <property type="entry name" value="ALDEHYDE_DEHYDR_CYS"/>
    <property type="match status" value="1"/>
</dbReference>
<dbReference type="SUPFAM" id="SSF53720">
    <property type="entry name" value="ALDH-like"/>
    <property type="match status" value="1"/>
</dbReference>
<dbReference type="GO" id="GO:0018480">
    <property type="term" value="F:5-carboxymethyl-2-hydroxymuconic-semialdehyde dehydrogenase activity"/>
    <property type="evidence" value="ECO:0007669"/>
    <property type="project" value="InterPro"/>
</dbReference>
<dbReference type="InterPro" id="IPR016162">
    <property type="entry name" value="Ald_DH_N"/>
</dbReference>
<dbReference type="Pfam" id="PF07729">
    <property type="entry name" value="FCD"/>
    <property type="match status" value="1"/>
</dbReference>
<evidence type="ECO:0000256" key="10">
    <source>
        <dbReference type="ARBA" id="ARBA00023015"/>
    </source>
</evidence>
<feature type="domain" description="HTH gntR-type" evidence="18">
    <location>
        <begin position="1225"/>
        <end position="1292"/>
    </location>
</feature>
<evidence type="ECO:0000256" key="3">
    <source>
        <dbReference type="ARBA" id="ARBA00009986"/>
    </source>
</evidence>
<evidence type="ECO:0000256" key="8">
    <source>
        <dbReference type="ARBA" id="ARBA00023002"/>
    </source>
</evidence>
<feature type="compositionally biased region" description="Basic and acidic residues" evidence="17">
    <location>
        <begin position="512"/>
        <end position="568"/>
    </location>
</feature>
<dbReference type="Pfam" id="PF00903">
    <property type="entry name" value="Glyoxalase"/>
    <property type="match status" value="2"/>
</dbReference>
<dbReference type="PROSITE" id="PS51078">
    <property type="entry name" value="ICLR_ED"/>
    <property type="match status" value="1"/>
</dbReference>
<dbReference type="InterPro" id="IPR005493">
    <property type="entry name" value="RraA/RraA-like"/>
</dbReference>
<dbReference type="WBParaSite" id="ACRNAN_scaffold211.g12655.t1">
    <property type="protein sequence ID" value="ACRNAN_scaffold211.g12655.t1"/>
    <property type="gene ID" value="ACRNAN_scaffold211.g12655"/>
</dbReference>
<dbReference type="SMART" id="SM00895">
    <property type="entry name" value="FCD"/>
    <property type="match status" value="1"/>
</dbReference>
<dbReference type="Gene3D" id="3.10.180.10">
    <property type="entry name" value="2,3-Dihydroxybiphenyl 1,2-Dioxygenase, domain 1"/>
    <property type="match status" value="2"/>
</dbReference>
<dbReference type="SMART" id="SM00345">
    <property type="entry name" value="HTH_GNTR"/>
    <property type="match status" value="1"/>
</dbReference>
<dbReference type="InterPro" id="IPR005471">
    <property type="entry name" value="Tscrpt_reg_IclR_N"/>
</dbReference>
<dbReference type="FunFam" id="3.40.309.10:FF:000012">
    <property type="entry name" value="Betaine aldehyde dehydrogenase"/>
    <property type="match status" value="1"/>
</dbReference>
<dbReference type="SUPFAM" id="SSF54593">
    <property type="entry name" value="Glyoxalase/Bleomycin resistance protein/Dihydroxybiphenyl dioxygenase"/>
    <property type="match status" value="1"/>
</dbReference>
<dbReference type="Pfam" id="PF01557">
    <property type="entry name" value="FAA_hydrolase"/>
    <property type="match status" value="2"/>
</dbReference>
<keyword evidence="7" id="KW-0223">Dioxygenase</keyword>
<dbReference type="Gene3D" id="1.20.120.530">
    <property type="entry name" value="GntR ligand-binding domain-like"/>
    <property type="match status" value="1"/>
</dbReference>
<dbReference type="NCBIfam" id="NF009399">
    <property type="entry name" value="PRK12764.1"/>
    <property type="match status" value="1"/>
</dbReference>
<dbReference type="PANTHER" id="PTHR43720:SF2">
    <property type="entry name" value="2-AMINOMUCONIC SEMIALDEHYDE DEHYDROGENASE"/>
    <property type="match status" value="1"/>
</dbReference>
<accession>A0A914DBA9</accession>
<dbReference type="CDD" id="cd07377">
    <property type="entry name" value="WHTH_GntR"/>
    <property type="match status" value="1"/>
</dbReference>
<protein>
    <submittedName>
        <fullName evidence="23">Uncharacterized protein</fullName>
    </submittedName>
</protein>
<evidence type="ECO:0000256" key="12">
    <source>
        <dbReference type="ARBA" id="ARBA00023125"/>
    </source>
</evidence>
<dbReference type="GO" id="GO:0051213">
    <property type="term" value="F:dioxygenase activity"/>
    <property type="evidence" value="ECO:0007669"/>
    <property type="project" value="UniProtKB-KW"/>
</dbReference>
<feature type="active site" evidence="15">
    <location>
        <position position="1646"/>
    </location>
</feature>
<evidence type="ECO:0000259" key="21">
    <source>
        <dbReference type="PROSITE" id="PS51819"/>
    </source>
</evidence>
<evidence type="ECO:0000256" key="14">
    <source>
        <dbReference type="PIRSR" id="PIRSR605493-1"/>
    </source>
</evidence>